<dbReference type="AlphaFoldDB" id="A0A669EDJ1"/>
<name>A0A669EDJ1_ORENI</name>
<dbReference type="InParanoid" id="A0A669EDJ1"/>
<reference evidence="1" key="2">
    <citation type="submission" date="2025-09" db="UniProtKB">
        <authorList>
            <consortium name="Ensembl"/>
        </authorList>
    </citation>
    <scope>IDENTIFICATION</scope>
</reference>
<proteinExistence type="predicted"/>
<dbReference type="Ensembl" id="ENSONIT00000087238.1">
    <property type="protein sequence ID" value="ENSONIP00000069604.1"/>
    <property type="gene ID" value="ENSONIG00000036555.1"/>
</dbReference>
<keyword evidence="2" id="KW-1185">Reference proteome</keyword>
<accession>A0A669EDJ1</accession>
<evidence type="ECO:0000313" key="2">
    <source>
        <dbReference type="Proteomes" id="UP000005207"/>
    </source>
</evidence>
<protein>
    <submittedName>
        <fullName evidence="1">Uncharacterized protein</fullName>
    </submittedName>
</protein>
<organism evidence="1 2">
    <name type="scientific">Oreochromis niloticus</name>
    <name type="common">Nile tilapia</name>
    <name type="synonym">Tilapia nilotica</name>
    <dbReference type="NCBI Taxonomy" id="8128"/>
    <lineage>
        <taxon>Eukaryota</taxon>
        <taxon>Metazoa</taxon>
        <taxon>Chordata</taxon>
        <taxon>Craniata</taxon>
        <taxon>Vertebrata</taxon>
        <taxon>Euteleostomi</taxon>
        <taxon>Actinopterygii</taxon>
        <taxon>Neopterygii</taxon>
        <taxon>Teleostei</taxon>
        <taxon>Neoteleostei</taxon>
        <taxon>Acanthomorphata</taxon>
        <taxon>Ovalentaria</taxon>
        <taxon>Cichlomorphae</taxon>
        <taxon>Cichliformes</taxon>
        <taxon>Cichlidae</taxon>
        <taxon>African cichlids</taxon>
        <taxon>Pseudocrenilabrinae</taxon>
        <taxon>Oreochromini</taxon>
        <taxon>Oreochromis</taxon>
    </lineage>
</organism>
<reference evidence="1" key="1">
    <citation type="submission" date="2025-08" db="UniProtKB">
        <authorList>
            <consortium name="Ensembl"/>
        </authorList>
    </citation>
    <scope>IDENTIFICATION</scope>
</reference>
<sequence length="100" mass="10839">MKVSIPASGPSGVTVLPKTKGWSMVSSRTVKSRPSGYYFHSVWRALRGPSVPHFNTSSAITQCLKGRWFIYTETPPSGSGLNTLTQHYQVAAPQTSLATI</sequence>
<dbReference type="Proteomes" id="UP000005207">
    <property type="component" value="Unplaced"/>
</dbReference>
<evidence type="ECO:0000313" key="1">
    <source>
        <dbReference type="Ensembl" id="ENSONIP00000069604.1"/>
    </source>
</evidence>